<evidence type="ECO:0000313" key="1">
    <source>
        <dbReference type="EMBL" id="BCU69563.1"/>
    </source>
</evidence>
<gene>
    <name evidence="1" type="ORF">KN1_08600</name>
</gene>
<accession>A0A8D5U5S3</accession>
<dbReference type="Proteomes" id="UP000825123">
    <property type="component" value="Chromosome"/>
</dbReference>
<protein>
    <submittedName>
        <fullName evidence="1">Uncharacterized protein</fullName>
    </submittedName>
</protein>
<proteinExistence type="predicted"/>
<organism evidence="1 2">
    <name type="scientific">Stygiolobus caldivivus</name>
    <dbReference type="NCBI Taxonomy" id="2824673"/>
    <lineage>
        <taxon>Archaea</taxon>
        <taxon>Thermoproteota</taxon>
        <taxon>Thermoprotei</taxon>
        <taxon>Sulfolobales</taxon>
        <taxon>Sulfolobaceae</taxon>
        <taxon>Stygiolobus</taxon>
    </lineage>
</organism>
<evidence type="ECO:0000313" key="2">
    <source>
        <dbReference type="Proteomes" id="UP000825123"/>
    </source>
</evidence>
<sequence>MSFIRNVRVLDCMRQPFVLVTSVLLSALNLNHIYFPIFLIPAALSLVRWKIPKLIGPLSLFTSLLFHDIDITALSLELVILSGE</sequence>
<dbReference type="KEGG" id="csty:KN1_08600"/>
<name>A0A8D5U5S3_9CREN</name>
<dbReference type="EMBL" id="AP024597">
    <property type="protein sequence ID" value="BCU69563.1"/>
    <property type="molecule type" value="Genomic_DNA"/>
</dbReference>
<keyword evidence="2" id="KW-1185">Reference proteome</keyword>
<reference evidence="1 2" key="1">
    <citation type="submission" date="2021-04" db="EMBL/GenBank/DDBJ databases">
        <title>Complete genome sequence of Stygiolobus sp. KN-1.</title>
        <authorList>
            <person name="Nakamura K."/>
            <person name="Sakai H."/>
            <person name="Kurosawa N."/>
        </authorList>
    </citation>
    <scope>NUCLEOTIDE SEQUENCE [LARGE SCALE GENOMIC DNA]</scope>
    <source>
        <strain evidence="1 2">KN-1</strain>
    </source>
</reference>
<dbReference type="AlphaFoldDB" id="A0A8D5U5S3"/>